<evidence type="ECO:0000313" key="9">
    <source>
        <dbReference type="Proteomes" id="UP000264541"/>
    </source>
</evidence>
<feature type="domain" description="ABC transporter substrate-binding protein PnrA-like" evidence="7">
    <location>
        <begin position="37"/>
        <end position="347"/>
    </location>
</feature>
<dbReference type="EMBL" id="QVTE01000005">
    <property type="protein sequence ID" value="RFU71386.1"/>
    <property type="molecule type" value="Genomic_DNA"/>
</dbReference>
<dbReference type="InterPro" id="IPR050957">
    <property type="entry name" value="BMP_lipoprotein"/>
</dbReference>
<evidence type="ECO:0000259" key="7">
    <source>
        <dbReference type="Pfam" id="PF02608"/>
    </source>
</evidence>
<keyword evidence="4" id="KW-0732">Signal</keyword>
<accession>A0A372LTK0</accession>
<protein>
    <submittedName>
        <fullName evidence="8">BMP family ABC transporter substrate-binding protein</fullName>
    </submittedName>
</protein>
<comment type="caution">
    <text evidence="8">The sequence shown here is derived from an EMBL/GenBank/DDBJ whole genome shotgun (WGS) entry which is preliminary data.</text>
</comment>
<proteinExistence type="inferred from homology"/>
<dbReference type="SUPFAM" id="SSF53822">
    <property type="entry name" value="Periplasmic binding protein-like I"/>
    <property type="match status" value="1"/>
</dbReference>
<dbReference type="AlphaFoldDB" id="A0A372LTK0"/>
<evidence type="ECO:0000256" key="4">
    <source>
        <dbReference type="ARBA" id="ARBA00022729"/>
    </source>
</evidence>
<sequence>MSLVLAAGTMLGACGKSDEKDTSNGGGGGDAEKDNFTVAMVTDIGGVDDKSFNQSAWEGLVEYGKKNNLEKGNKGYDYLQSKSDADYSTNLNRLAREDYDLIYGIGYLLAEPVKEIADQRKETKFAIVDSVVEGDNVASITFKEHQGSFLTGVVAGLTTKTNKIGFVGGMDSELINKFEVGFVAGVKSVNPDAKVDIEYAGSFGDAAKGKAIAGKMYNSGADIIYHASGGTGNGVFAEAKELKAKDPNKEIWVIGVDKDQHQEGFVKDLNKSVTLTSMVKRVDLAVADVAQRAKDGKFPGGEVIEYGLEENGVSIAPTQDNVSEEALKAVEEWTGKIKSGEVTVPATRDELKSFK</sequence>
<evidence type="ECO:0000256" key="5">
    <source>
        <dbReference type="ARBA" id="ARBA00023136"/>
    </source>
</evidence>
<evidence type="ECO:0000256" key="3">
    <source>
        <dbReference type="ARBA" id="ARBA00022475"/>
    </source>
</evidence>
<dbReference type="OrthoDB" id="9784230at2"/>
<evidence type="ECO:0000313" key="8">
    <source>
        <dbReference type="EMBL" id="RFU71386.1"/>
    </source>
</evidence>
<evidence type="ECO:0000256" key="1">
    <source>
        <dbReference type="ARBA" id="ARBA00004193"/>
    </source>
</evidence>
<keyword evidence="3" id="KW-1003">Cell membrane</keyword>
<dbReference type="PANTHER" id="PTHR34296:SF2">
    <property type="entry name" value="ABC TRANSPORTER GUANOSINE-BINDING PROTEIN NUPN"/>
    <property type="match status" value="1"/>
</dbReference>
<dbReference type="InterPro" id="IPR003760">
    <property type="entry name" value="PnrA-like"/>
</dbReference>
<evidence type="ECO:0000256" key="6">
    <source>
        <dbReference type="ARBA" id="ARBA00023288"/>
    </source>
</evidence>
<gene>
    <name evidence="8" type="ORF">D0469_02210</name>
</gene>
<dbReference type="InterPro" id="IPR028082">
    <property type="entry name" value="Peripla_BP_I"/>
</dbReference>
<keyword evidence="5" id="KW-0472">Membrane</keyword>
<name>A0A372LTK0_9BACI</name>
<reference evidence="8 9" key="1">
    <citation type="submission" date="2018-08" db="EMBL/GenBank/DDBJ databases">
        <title>Bacillus chawlae sp. nov., Bacillus glennii sp. nov., and Bacillus saganii sp. nov. Isolated from the Vehicle Assembly Building at Kennedy Space Center where the Viking Spacecraft were Assembled.</title>
        <authorList>
            <person name="Seuylemezian A."/>
            <person name="Vaishampayan P."/>
        </authorList>
    </citation>
    <scope>NUCLEOTIDE SEQUENCE [LARGE SCALE GENOMIC DNA]</scope>
    <source>
        <strain evidence="8 9">V47-23a</strain>
    </source>
</reference>
<comment type="subcellular location">
    <subcellularLocation>
        <location evidence="1">Cell membrane</location>
        <topology evidence="1">Lipid-anchor</topology>
    </subcellularLocation>
</comment>
<dbReference type="Gene3D" id="3.40.50.2300">
    <property type="match status" value="2"/>
</dbReference>
<dbReference type="GO" id="GO:0005886">
    <property type="term" value="C:plasma membrane"/>
    <property type="evidence" value="ECO:0007669"/>
    <property type="project" value="UniProtKB-SubCell"/>
</dbReference>
<dbReference type="CDD" id="cd06354">
    <property type="entry name" value="PBP1_PrnA-like"/>
    <property type="match status" value="1"/>
</dbReference>
<comment type="similarity">
    <text evidence="2">Belongs to the BMP lipoprotein family.</text>
</comment>
<keyword evidence="9" id="KW-1185">Reference proteome</keyword>
<dbReference type="Proteomes" id="UP000264541">
    <property type="component" value="Unassembled WGS sequence"/>
</dbReference>
<evidence type="ECO:0000256" key="2">
    <source>
        <dbReference type="ARBA" id="ARBA00008610"/>
    </source>
</evidence>
<dbReference type="Pfam" id="PF02608">
    <property type="entry name" value="Bmp"/>
    <property type="match status" value="1"/>
</dbReference>
<keyword evidence="6" id="KW-0449">Lipoprotein</keyword>
<organism evidence="8 9">
    <name type="scientific">Peribacillus saganii</name>
    <dbReference type="NCBI Taxonomy" id="2303992"/>
    <lineage>
        <taxon>Bacteria</taxon>
        <taxon>Bacillati</taxon>
        <taxon>Bacillota</taxon>
        <taxon>Bacilli</taxon>
        <taxon>Bacillales</taxon>
        <taxon>Bacillaceae</taxon>
        <taxon>Peribacillus</taxon>
    </lineage>
</organism>
<dbReference type="PANTHER" id="PTHR34296">
    <property type="entry name" value="TRANSCRIPTIONAL ACTIVATOR PROTEIN MED"/>
    <property type="match status" value="1"/>
</dbReference>